<reference evidence="3" key="1">
    <citation type="journal article" date="2019" name="Nat. Commun.">
        <title>Genome-wide association mapping of date palm fruit traits.</title>
        <authorList>
            <person name="Hazzouri K.M."/>
            <person name="Gros-Balthazard M."/>
            <person name="Flowers J.M."/>
            <person name="Copetti D."/>
            <person name="Lemansour A."/>
            <person name="Lebrun M."/>
            <person name="Masmoudi K."/>
            <person name="Ferrand S."/>
            <person name="Dhar M.I."/>
            <person name="Fresquez Z.A."/>
            <person name="Rosas U."/>
            <person name="Zhang J."/>
            <person name="Talag J."/>
            <person name="Lee S."/>
            <person name="Kudrna D."/>
            <person name="Powell R.F."/>
            <person name="Leitch I.J."/>
            <person name="Krueger R.R."/>
            <person name="Wing R.A."/>
            <person name="Amiri K.M.A."/>
            <person name="Purugganan M.D."/>
        </authorList>
    </citation>
    <scope>NUCLEOTIDE SEQUENCE [LARGE SCALE GENOMIC DNA]</scope>
    <source>
        <strain evidence="3">cv. Khalas</strain>
    </source>
</reference>
<feature type="domain" description="DUF4283" evidence="2">
    <location>
        <begin position="21"/>
        <end position="82"/>
    </location>
</feature>
<dbReference type="KEGG" id="pda:103701720"/>
<protein>
    <submittedName>
        <fullName evidence="4">Uncharacterized protein LOC103701720</fullName>
    </submittedName>
</protein>
<dbReference type="OrthoDB" id="1939300at2759"/>
<evidence type="ECO:0000256" key="1">
    <source>
        <dbReference type="SAM" id="MobiDB-lite"/>
    </source>
</evidence>
<dbReference type="InterPro" id="IPR040256">
    <property type="entry name" value="At4g02000-like"/>
</dbReference>
<reference evidence="4" key="2">
    <citation type="submission" date="2025-08" db="UniProtKB">
        <authorList>
            <consortium name="RefSeq"/>
        </authorList>
    </citation>
    <scope>IDENTIFICATION</scope>
    <source>
        <tissue evidence="4">Young leaves</tissue>
    </source>
</reference>
<dbReference type="AlphaFoldDB" id="A0A8B7BNE0"/>
<keyword evidence="3" id="KW-1185">Reference proteome</keyword>
<dbReference type="RefSeq" id="XP_008782106.1">
    <property type="nucleotide sequence ID" value="XM_008783884.1"/>
</dbReference>
<proteinExistence type="predicted"/>
<name>A0A8B7BNE0_PHODC</name>
<evidence type="ECO:0000313" key="4">
    <source>
        <dbReference type="RefSeq" id="XP_008782106.1"/>
    </source>
</evidence>
<sequence>MWRSTTVIVWSLGRSVPVDWVAKEIRRVGRLEYNVECFPLMDGFIAIRFANKEDRKAALLNGPWMVAGQLLGMDRWQPNFVPGAGDVGRVVVWLRLPELPLDYRKKATILRIAATTGKPLAVDGITEQGRRYSYTRVKVEVNCSAPFKLGTFVMGRTKGIEERFWQGFVYENLPAPCSNCGRIDYMGRECGPPTPVMVEAEEAKQCRKEKNASWGVLFSGPNADRGGGSSAEGTASFRTLDGHESDLVPAGSQAVHQEEGDDRIRGEAELGVVTFESQS</sequence>
<dbReference type="GeneID" id="103701720"/>
<dbReference type="Proteomes" id="UP000228380">
    <property type="component" value="Chromosome 13"/>
</dbReference>
<feature type="region of interest" description="Disordered" evidence="1">
    <location>
        <begin position="217"/>
        <end position="264"/>
    </location>
</feature>
<evidence type="ECO:0000313" key="3">
    <source>
        <dbReference type="Proteomes" id="UP000228380"/>
    </source>
</evidence>
<dbReference type="Pfam" id="PF14111">
    <property type="entry name" value="DUF4283"/>
    <property type="match status" value="1"/>
</dbReference>
<accession>A0A8B7BNE0</accession>
<evidence type="ECO:0000259" key="2">
    <source>
        <dbReference type="Pfam" id="PF14111"/>
    </source>
</evidence>
<dbReference type="PANTHER" id="PTHR31286:SF99">
    <property type="entry name" value="DUF4283 DOMAIN-CONTAINING PROTEIN"/>
    <property type="match status" value="1"/>
</dbReference>
<organism evidence="3 4">
    <name type="scientific">Phoenix dactylifera</name>
    <name type="common">Date palm</name>
    <dbReference type="NCBI Taxonomy" id="42345"/>
    <lineage>
        <taxon>Eukaryota</taxon>
        <taxon>Viridiplantae</taxon>
        <taxon>Streptophyta</taxon>
        <taxon>Embryophyta</taxon>
        <taxon>Tracheophyta</taxon>
        <taxon>Spermatophyta</taxon>
        <taxon>Magnoliopsida</taxon>
        <taxon>Liliopsida</taxon>
        <taxon>Arecaceae</taxon>
        <taxon>Coryphoideae</taxon>
        <taxon>Phoeniceae</taxon>
        <taxon>Phoenix</taxon>
    </lineage>
</organism>
<dbReference type="PANTHER" id="PTHR31286">
    <property type="entry name" value="GLYCINE-RICH CELL WALL STRUCTURAL PROTEIN 1.8-LIKE"/>
    <property type="match status" value="1"/>
</dbReference>
<gene>
    <name evidence="4" type="primary">LOC103701720</name>
</gene>
<dbReference type="InterPro" id="IPR025558">
    <property type="entry name" value="DUF4283"/>
</dbReference>